<dbReference type="InterPro" id="IPR006091">
    <property type="entry name" value="Acyl-CoA_Oxase/DH_mid-dom"/>
</dbReference>
<dbReference type="PIRSF" id="PIRSF016578">
    <property type="entry name" value="HsaA"/>
    <property type="match status" value="1"/>
</dbReference>
<evidence type="ECO:0000256" key="1">
    <source>
        <dbReference type="ARBA" id="ARBA00001974"/>
    </source>
</evidence>
<name>A0ABX7P6X1_9BACT</name>
<evidence type="ECO:0000259" key="6">
    <source>
        <dbReference type="Pfam" id="PF00441"/>
    </source>
</evidence>
<dbReference type="Gene3D" id="1.10.540.10">
    <property type="entry name" value="Acyl-CoA dehydrogenase/oxidase, N-terminal domain"/>
    <property type="match status" value="1"/>
</dbReference>
<dbReference type="PROSITE" id="PS00072">
    <property type="entry name" value="ACYL_COA_DH_1"/>
    <property type="match status" value="1"/>
</dbReference>
<dbReference type="EMBL" id="CP071090">
    <property type="protein sequence ID" value="QSQ26208.1"/>
    <property type="molecule type" value="Genomic_DNA"/>
</dbReference>
<keyword evidence="4 5" id="KW-0274">FAD</keyword>
<keyword evidence="5" id="KW-0560">Oxidoreductase</keyword>
<reference evidence="9 10" key="1">
    <citation type="submission" date="2021-02" db="EMBL/GenBank/DDBJ databases">
        <title>De Novo genome assembly of isolated myxobacteria.</title>
        <authorList>
            <person name="Stevens D.C."/>
        </authorList>
    </citation>
    <scope>NUCLEOTIDE SEQUENCE [LARGE SCALE GENOMIC DNA]</scope>
    <source>
        <strain evidence="10">SCPEA02</strain>
    </source>
</reference>
<dbReference type="InterPro" id="IPR036250">
    <property type="entry name" value="AcylCo_DH-like_C"/>
</dbReference>
<gene>
    <name evidence="9" type="ORF">JY651_15280</name>
</gene>
<dbReference type="SUPFAM" id="SSF47203">
    <property type="entry name" value="Acyl-CoA dehydrogenase C-terminal domain-like"/>
    <property type="match status" value="1"/>
</dbReference>
<dbReference type="PANTHER" id="PTHR43884">
    <property type="entry name" value="ACYL-COA DEHYDROGENASE"/>
    <property type="match status" value="1"/>
</dbReference>
<dbReference type="Pfam" id="PF02771">
    <property type="entry name" value="Acyl-CoA_dh_N"/>
    <property type="match status" value="1"/>
</dbReference>
<dbReference type="InterPro" id="IPR009075">
    <property type="entry name" value="AcylCo_DH/oxidase_C"/>
</dbReference>
<feature type="domain" description="Acyl-CoA oxidase/dehydrogenase middle" evidence="7">
    <location>
        <begin position="123"/>
        <end position="217"/>
    </location>
</feature>
<feature type="domain" description="Acyl-CoA dehydrogenase/oxidase C-terminal" evidence="6">
    <location>
        <begin position="230"/>
        <end position="377"/>
    </location>
</feature>
<proteinExistence type="inferred from homology"/>
<organism evidence="9 10">
    <name type="scientific">Pyxidicoccus parkwayensis</name>
    <dbReference type="NCBI Taxonomy" id="2813578"/>
    <lineage>
        <taxon>Bacteria</taxon>
        <taxon>Pseudomonadati</taxon>
        <taxon>Myxococcota</taxon>
        <taxon>Myxococcia</taxon>
        <taxon>Myxococcales</taxon>
        <taxon>Cystobacterineae</taxon>
        <taxon>Myxococcaceae</taxon>
        <taxon>Pyxidicoccus</taxon>
    </lineage>
</organism>
<dbReference type="Proteomes" id="UP000662747">
    <property type="component" value="Chromosome"/>
</dbReference>
<dbReference type="Gene3D" id="2.40.110.10">
    <property type="entry name" value="Butyryl-CoA Dehydrogenase, subunit A, domain 2"/>
    <property type="match status" value="1"/>
</dbReference>
<comment type="similarity">
    <text evidence="2 5">Belongs to the acyl-CoA dehydrogenase family.</text>
</comment>
<dbReference type="PROSITE" id="PS00073">
    <property type="entry name" value="ACYL_COA_DH_2"/>
    <property type="match status" value="1"/>
</dbReference>
<accession>A0ABX7P6X1</accession>
<dbReference type="RefSeq" id="WP_206727758.1">
    <property type="nucleotide sequence ID" value="NZ_CP071090.1"/>
</dbReference>
<dbReference type="InterPro" id="IPR009100">
    <property type="entry name" value="AcylCoA_DH/oxidase_NM_dom_sf"/>
</dbReference>
<dbReference type="InterPro" id="IPR013786">
    <property type="entry name" value="AcylCoA_DH/ox_N"/>
</dbReference>
<dbReference type="InterPro" id="IPR006089">
    <property type="entry name" value="Acyl-CoA_DH_CS"/>
</dbReference>
<keyword evidence="10" id="KW-1185">Reference proteome</keyword>
<protein>
    <submittedName>
        <fullName evidence="9">Acyl-CoA dehydrogenase family protein</fullName>
    </submittedName>
</protein>
<evidence type="ECO:0000256" key="5">
    <source>
        <dbReference type="RuleBase" id="RU362125"/>
    </source>
</evidence>
<dbReference type="SUPFAM" id="SSF56645">
    <property type="entry name" value="Acyl-CoA dehydrogenase NM domain-like"/>
    <property type="match status" value="1"/>
</dbReference>
<evidence type="ECO:0000256" key="3">
    <source>
        <dbReference type="ARBA" id="ARBA00022630"/>
    </source>
</evidence>
<evidence type="ECO:0000313" key="9">
    <source>
        <dbReference type="EMBL" id="QSQ26208.1"/>
    </source>
</evidence>
<dbReference type="Pfam" id="PF00441">
    <property type="entry name" value="Acyl-CoA_dh_1"/>
    <property type="match status" value="1"/>
</dbReference>
<evidence type="ECO:0000259" key="8">
    <source>
        <dbReference type="Pfam" id="PF02771"/>
    </source>
</evidence>
<dbReference type="Gene3D" id="1.20.140.10">
    <property type="entry name" value="Butyryl-CoA Dehydrogenase, subunit A, domain 3"/>
    <property type="match status" value="1"/>
</dbReference>
<evidence type="ECO:0000256" key="2">
    <source>
        <dbReference type="ARBA" id="ARBA00009347"/>
    </source>
</evidence>
<evidence type="ECO:0000256" key="4">
    <source>
        <dbReference type="ARBA" id="ARBA00022827"/>
    </source>
</evidence>
<dbReference type="PANTHER" id="PTHR43884:SF12">
    <property type="entry name" value="ISOVALERYL-COA DEHYDROGENASE, MITOCHONDRIAL-RELATED"/>
    <property type="match status" value="1"/>
</dbReference>
<feature type="domain" description="Acyl-CoA dehydrogenase/oxidase N-terminal" evidence="8">
    <location>
        <begin position="7"/>
        <end position="118"/>
    </location>
</feature>
<evidence type="ECO:0000313" key="10">
    <source>
        <dbReference type="Proteomes" id="UP000662747"/>
    </source>
</evidence>
<evidence type="ECO:0000259" key="7">
    <source>
        <dbReference type="Pfam" id="PF02770"/>
    </source>
</evidence>
<dbReference type="Pfam" id="PF02770">
    <property type="entry name" value="Acyl-CoA_dh_M"/>
    <property type="match status" value="1"/>
</dbReference>
<keyword evidence="3 5" id="KW-0285">Flavoprotein</keyword>
<dbReference type="InterPro" id="IPR046373">
    <property type="entry name" value="Acyl-CoA_Oxase/DH_mid-dom_sf"/>
</dbReference>
<sequence length="381" mass="41753">MDFELPESHRALQSSLRDFCERRVKPYARDWDKDEKFPLEVVRELGQLGVMGMLVAEEYGGAAMDSLAVAVAVEEIARYDGSLALTVASHNGLGTSHLRVFGSEALKKKYLPKLATGEYLGAWGLTEPGSGSDASGMKTTAVRKGNNWVLNGTKMFITQGTVGDVFVVLAISSPEKKQKGVTAFLLEKGMPGFSQRAIHGKLGMRSSDTAELILENVEVPDSFRVGEVDHGFIDTMKILDKGRITIGALAVGLGRGALEESIRYSRERTAFGQPISEFQGLRWMMADMKTEVDAARLLVHRAARLADEGKPYSKEASMAKLFASESAMRACNKAVQIHGGYGYTREFPVERYLRDAKLCEIGEGTSEIQRTIIAREIFKGA</sequence>
<dbReference type="InterPro" id="IPR037069">
    <property type="entry name" value="AcylCoA_DH/ox_N_sf"/>
</dbReference>
<comment type="cofactor">
    <cofactor evidence="1 5">
        <name>FAD</name>
        <dbReference type="ChEBI" id="CHEBI:57692"/>
    </cofactor>
</comment>